<dbReference type="RefSeq" id="WP_183416210.1">
    <property type="nucleotide sequence ID" value="NZ_JACHXA010000004.1"/>
</dbReference>
<dbReference type="GO" id="GO:0030976">
    <property type="term" value="F:thiamine pyrophosphate binding"/>
    <property type="evidence" value="ECO:0007669"/>
    <property type="project" value="TreeGrafter"/>
</dbReference>
<dbReference type="CDD" id="cd13589">
    <property type="entry name" value="PBP2_polyamine_RpCGA009"/>
    <property type="match status" value="1"/>
</dbReference>
<dbReference type="Pfam" id="PF13416">
    <property type="entry name" value="SBP_bac_8"/>
    <property type="match status" value="1"/>
</dbReference>
<dbReference type="GO" id="GO:0030288">
    <property type="term" value="C:outer membrane-bounded periplasmic space"/>
    <property type="evidence" value="ECO:0007669"/>
    <property type="project" value="TreeGrafter"/>
</dbReference>
<comment type="subcellular location">
    <subcellularLocation>
        <location evidence="1">Periplasm</location>
    </subcellularLocation>
</comment>
<keyword evidence="4 6" id="KW-0732">Signal</keyword>
<feature type="chain" id="PRO_5032540699" evidence="6">
    <location>
        <begin position="23"/>
        <end position="343"/>
    </location>
</feature>
<evidence type="ECO:0000313" key="8">
    <source>
        <dbReference type="Proteomes" id="UP000581135"/>
    </source>
</evidence>
<dbReference type="GO" id="GO:0030975">
    <property type="term" value="F:thiamine binding"/>
    <property type="evidence" value="ECO:0007669"/>
    <property type="project" value="TreeGrafter"/>
</dbReference>
<keyword evidence="3" id="KW-0813">Transport</keyword>
<comment type="similarity">
    <text evidence="2">Belongs to the bacterial solute-binding protein 1 family.</text>
</comment>
<dbReference type="Gene3D" id="3.40.190.10">
    <property type="entry name" value="Periplasmic binding protein-like II"/>
    <property type="match status" value="2"/>
</dbReference>
<sequence>MRTIAKVTVVALVAALAPQVSAARDLMIVGFGGGYQDSAREHLFEAYEAASGVPVSDDVYNGEMAKIYGMVQAGDVTTDIIMVEAPELLRGCEDGVFARIDYSVIDASKFIDGAVHECGVGATGWGAALFYDKARHENGPSTFAEFWDVKTFPGKRAMRTGPKMTLEAALMADGVPASEVYTVLSAPGGVDRAFAKLDEIKEHITWWKSGAQPLQLVGSGEVDYAFAYTGRVIKANSEGANYSMSWNTLLYSIDYWAVVEGSPMSAEAMKMIDWITDEKPLLSQASVWPISPANASVNQNAEVRAANPGMVLNHSDEGLFLNTEFWIANGDDLEAKFTAWAAQ</sequence>
<dbReference type="SUPFAM" id="SSF53850">
    <property type="entry name" value="Periplasmic binding protein-like II"/>
    <property type="match status" value="1"/>
</dbReference>
<dbReference type="PANTHER" id="PTHR30006:SF3">
    <property type="entry name" value="THIAMINE-BINDING PERIPLASMIC PROTEIN"/>
    <property type="match status" value="1"/>
</dbReference>
<comment type="caution">
    <text evidence="7">The sequence shown here is derived from an EMBL/GenBank/DDBJ whole genome shotgun (WGS) entry which is preliminary data.</text>
</comment>
<protein>
    <submittedName>
        <fullName evidence="7">Putative spermidine/putrescine transport system substrate-binding protein</fullName>
    </submittedName>
</protein>
<keyword evidence="5" id="KW-0574">Periplasm</keyword>
<dbReference type="EMBL" id="JACHXA010000004">
    <property type="protein sequence ID" value="MBB3065374.1"/>
    <property type="molecule type" value="Genomic_DNA"/>
</dbReference>
<feature type="signal peptide" evidence="6">
    <location>
        <begin position="1"/>
        <end position="22"/>
    </location>
</feature>
<dbReference type="AlphaFoldDB" id="A0A839SUH8"/>
<name>A0A839SUH8_9PROT</name>
<dbReference type="PANTHER" id="PTHR30006">
    <property type="entry name" value="THIAMINE-BINDING PERIPLASMIC PROTEIN-RELATED"/>
    <property type="match status" value="1"/>
</dbReference>
<proteinExistence type="inferred from homology"/>
<dbReference type="GO" id="GO:0015888">
    <property type="term" value="P:thiamine transport"/>
    <property type="evidence" value="ECO:0007669"/>
    <property type="project" value="TreeGrafter"/>
</dbReference>
<reference evidence="7 8" key="1">
    <citation type="submission" date="2020-08" db="EMBL/GenBank/DDBJ databases">
        <title>Genomic Encyclopedia of Type Strains, Phase III (KMG-III): the genomes of soil and plant-associated and newly described type strains.</title>
        <authorList>
            <person name="Whitman W."/>
        </authorList>
    </citation>
    <scope>NUCLEOTIDE SEQUENCE [LARGE SCALE GENOMIC DNA]</scope>
    <source>
        <strain evidence="7 8">CECT 8803</strain>
    </source>
</reference>
<evidence type="ECO:0000256" key="2">
    <source>
        <dbReference type="ARBA" id="ARBA00008520"/>
    </source>
</evidence>
<keyword evidence="8" id="KW-1185">Reference proteome</keyword>
<evidence type="ECO:0000256" key="6">
    <source>
        <dbReference type="SAM" id="SignalP"/>
    </source>
</evidence>
<evidence type="ECO:0000313" key="7">
    <source>
        <dbReference type="EMBL" id="MBB3065374.1"/>
    </source>
</evidence>
<organism evidence="7 8">
    <name type="scientific">Limibacillus halophilus</name>
    <dbReference type="NCBI Taxonomy" id="1579333"/>
    <lineage>
        <taxon>Bacteria</taxon>
        <taxon>Pseudomonadati</taxon>
        <taxon>Pseudomonadota</taxon>
        <taxon>Alphaproteobacteria</taxon>
        <taxon>Rhodospirillales</taxon>
        <taxon>Rhodovibrionaceae</taxon>
        <taxon>Limibacillus</taxon>
    </lineage>
</organism>
<accession>A0A839SUH8</accession>
<evidence type="ECO:0000256" key="5">
    <source>
        <dbReference type="ARBA" id="ARBA00022764"/>
    </source>
</evidence>
<evidence type="ECO:0000256" key="3">
    <source>
        <dbReference type="ARBA" id="ARBA00022448"/>
    </source>
</evidence>
<gene>
    <name evidence="7" type="ORF">FHR98_001661</name>
</gene>
<dbReference type="Proteomes" id="UP000581135">
    <property type="component" value="Unassembled WGS sequence"/>
</dbReference>
<dbReference type="InterPro" id="IPR006059">
    <property type="entry name" value="SBP"/>
</dbReference>
<evidence type="ECO:0000256" key="4">
    <source>
        <dbReference type="ARBA" id="ARBA00022729"/>
    </source>
</evidence>
<evidence type="ECO:0000256" key="1">
    <source>
        <dbReference type="ARBA" id="ARBA00004418"/>
    </source>
</evidence>